<evidence type="ECO:0000313" key="3">
    <source>
        <dbReference type="EMBL" id="MBK4734627.1"/>
    </source>
</evidence>
<dbReference type="EMBL" id="JAEPBG010000003">
    <property type="protein sequence ID" value="MBK4734627.1"/>
    <property type="molecule type" value="Genomic_DNA"/>
</dbReference>
<dbReference type="InterPro" id="IPR049841">
    <property type="entry name" value="VPA1267-like"/>
</dbReference>
<dbReference type="NCBIfam" id="NF040697">
    <property type="entry name" value="VPA1267_fam"/>
    <property type="match status" value="1"/>
</dbReference>
<gene>
    <name evidence="3" type="ORF">JJB74_08435</name>
</gene>
<dbReference type="AlphaFoldDB" id="A0A934SXE9"/>
<feature type="compositionally biased region" description="Polar residues" evidence="2">
    <location>
        <begin position="78"/>
        <end position="95"/>
    </location>
</feature>
<proteinExistence type="predicted"/>
<feature type="region of interest" description="Disordered" evidence="2">
    <location>
        <begin position="74"/>
        <end position="102"/>
    </location>
</feature>
<name>A0A934SXE9_9BURK</name>
<dbReference type="RefSeq" id="WP_200591414.1">
    <property type="nucleotide sequence ID" value="NZ_JAEPBG010000003.1"/>
</dbReference>
<organism evidence="3 4">
    <name type="scientific">Noviherbaspirillum pedocola</name>
    <dbReference type="NCBI Taxonomy" id="2801341"/>
    <lineage>
        <taxon>Bacteria</taxon>
        <taxon>Pseudomonadati</taxon>
        <taxon>Pseudomonadota</taxon>
        <taxon>Betaproteobacteria</taxon>
        <taxon>Burkholderiales</taxon>
        <taxon>Oxalobacteraceae</taxon>
        <taxon>Noviherbaspirillum</taxon>
    </lineage>
</organism>
<keyword evidence="4" id="KW-1185">Reference proteome</keyword>
<dbReference type="Proteomes" id="UP000622890">
    <property type="component" value="Unassembled WGS sequence"/>
</dbReference>
<evidence type="ECO:0000313" key="4">
    <source>
        <dbReference type="Proteomes" id="UP000622890"/>
    </source>
</evidence>
<accession>A0A934SXE9</accession>
<protein>
    <submittedName>
        <fullName evidence="3">Uncharacterized protein</fullName>
    </submittedName>
</protein>
<sequence>MANGAQVGEENWNTFQAWMQSKSDSDFKKMVIRGVLSRTDISKECNFAKSALNQNPRIKDALKELEDRLRSDGILPATASSLETTNTDMPTTHRPSAQKAAVDAERLRRLEIDLATVRAERDELKRQLERYTSIHEALALTGRIPR</sequence>
<keyword evidence="1" id="KW-0175">Coiled coil</keyword>
<evidence type="ECO:0000256" key="1">
    <source>
        <dbReference type="SAM" id="Coils"/>
    </source>
</evidence>
<evidence type="ECO:0000256" key="2">
    <source>
        <dbReference type="SAM" id="MobiDB-lite"/>
    </source>
</evidence>
<feature type="coiled-coil region" evidence="1">
    <location>
        <begin position="107"/>
        <end position="134"/>
    </location>
</feature>
<comment type="caution">
    <text evidence="3">The sequence shown here is derived from an EMBL/GenBank/DDBJ whole genome shotgun (WGS) entry which is preliminary data.</text>
</comment>
<reference evidence="3" key="1">
    <citation type="submission" date="2021-01" db="EMBL/GenBank/DDBJ databases">
        <title>Genome sequence of strain Noviherbaspirillum sp. DKR-6.</title>
        <authorList>
            <person name="Chaudhary D.K."/>
        </authorList>
    </citation>
    <scope>NUCLEOTIDE SEQUENCE</scope>
    <source>
        <strain evidence="3">DKR-6</strain>
    </source>
</reference>